<sequence>EIIQDKIPSVARLSVKESVLITGNPLKAYSIVDNLNAPVIWSSSESEGRAEHVSISRDERSLAYSTSNVIKLLDLSSGRETRRLLDGRGIVTCVSSFSRSPYQWISGDDEGVCRVSDARRHPSTLISLRQSRPVRCTYSSPDDSLIVIGDDTSLQLYDLRQRKLLSRFIYSTSGVSFHPGERLMAGFGDEGVIRYWDLDTLECVSQSEPFHDRIIDAHFSHLGDSLIVCSSDRIRGLSWEPCTLEWSDTLPTSSSLLSSHLDREDRLRLITVNQHSESIQILMSPLIEMEKRFKGVNRTCIAIDDGSPVLDDSYSPLSIASPSNDQILLNSPHVDRSLKIILPPAQPISSTTNKSIKANCRPTLDDDKRRKIEERKGSVKRKEEKSSVDIASMIDLDHGSVMEALNGLWTSMRGIKDACRRGNVQQAIDMCVRDRNTAALCVICRDVTMGNGWNVFLSLCVLPHLPLSSNHRELRSSALSSLSSIVTGVGDLVNTMTKNGAPLGIGVDVAAEERLTMCRAIKKELVLIQLRENDMMRVMSEDERTQLSVILALFPE</sequence>
<dbReference type="Gene3D" id="2.130.10.10">
    <property type="entry name" value="YVTN repeat-like/Quinoprotein amine dehydrogenase"/>
    <property type="match status" value="2"/>
</dbReference>
<evidence type="ECO:0000313" key="6">
    <source>
        <dbReference type="EMBL" id="GMT28457.1"/>
    </source>
</evidence>
<organism evidence="6 7">
    <name type="scientific">Pristionchus fissidentatus</name>
    <dbReference type="NCBI Taxonomy" id="1538716"/>
    <lineage>
        <taxon>Eukaryota</taxon>
        <taxon>Metazoa</taxon>
        <taxon>Ecdysozoa</taxon>
        <taxon>Nematoda</taxon>
        <taxon>Chromadorea</taxon>
        <taxon>Rhabditida</taxon>
        <taxon>Rhabditina</taxon>
        <taxon>Diplogasteromorpha</taxon>
        <taxon>Diplogasteroidea</taxon>
        <taxon>Neodiplogasteridae</taxon>
        <taxon>Pristionchus</taxon>
    </lineage>
</organism>
<accession>A0AAV5WBT2</accession>
<gene>
    <name evidence="6" type="ORF">PFISCL1PPCAC_19754</name>
</gene>
<dbReference type="InterPro" id="IPR028021">
    <property type="entry name" value="Katanin_C-terminal"/>
</dbReference>
<dbReference type="EMBL" id="BTSY01000005">
    <property type="protein sequence ID" value="GMT28457.1"/>
    <property type="molecule type" value="Genomic_DNA"/>
</dbReference>
<comment type="caution">
    <text evidence="6">The sequence shown here is derived from an EMBL/GenBank/DDBJ whole genome shotgun (WGS) entry which is preliminary data.</text>
</comment>
<protein>
    <recommendedName>
        <fullName evidence="5">Katanin p80 subunit C-terminal domain-containing protein</fullName>
    </recommendedName>
</protein>
<dbReference type="GO" id="GO:0008017">
    <property type="term" value="F:microtubule binding"/>
    <property type="evidence" value="ECO:0007669"/>
    <property type="project" value="InterPro"/>
</dbReference>
<evidence type="ECO:0000256" key="2">
    <source>
        <dbReference type="ARBA" id="ARBA00022490"/>
    </source>
</evidence>
<feature type="region of interest" description="Disordered" evidence="4">
    <location>
        <begin position="349"/>
        <end position="384"/>
    </location>
</feature>
<dbReference type="Proteomes" id="UP001432322">
    <property type="component" value="Unassembled WGS sequence"/>
</dbReference>
<evidence type="ECO:0000256" key="3">
    <source>
        <dbReference type="ARBA" id="ARBA00023212"/>
    </source>
</evidence>
<proteinExistence type="predicted"/>
<dbReference type="InterPro" id="IPR015943">
    <property type="entry name" value="WD40/YVTN_repeat-like_dom_sf"/>
</dbReference>
<evidence type="ECO:0000256" key="4">
    <source>
        <dbReference type="SAM" id="MobiDB-lite"/>
    </source>
</evidence>
<evidence type="ECO:0000313" key="7">
    <source>
        <dbReference type="Proteomes" id="UP001432322"/>
    </source>
</evidence>
<keyword evidence="3" id="KW-0206">Cytoskeleton</keyword>
<evidence type="ECO:0000256" key="1">
    <source>
        <dbReference type="ARBA" id="ARBA00004245"/>
    </source>
</evidence>
<dbReference type="PANTHER" id="PTHR19845:SF0">
    <property type="entry name" value="KATANIN P80 WD40 REPEAT-CONTAINING SUBUNIT B1"/>
    <property type="match status" value="1"/>
</dbReference>
<reference evidence="6" key="1">
    <citation type="submission" date="2023-10" db="EMBL/GenBank/DDBJ databases">
        <title>Genome assembly of Pristionchus species.</title>
        <authorList>
            <person name="Yoshida K."/>
            <person name="Sommer R.J."/>
        </authorList>
    </citation>
    <scope>NUCLEOTIDE SEQUENCE</scope>
    <source>
        <strain evidence="6">RS5133</strain>
    </source>
</reference>
<dbReference type="Pfam" id="PF13925">
    <property type="entry name" value="Katanin_con80"/>
    <property type="match status" value="1"/>
</dbReference>
<keyword evidence="2" id="KW-0963">Cytoplasm</keyword>
<feature type="compositionally biased region" description="Basic and acidic residues" evidence="4">
    <location>
        <begin position="363"/>
        <end position="384"/>
    </location>
</feature>
<dbReference type="PANTHER" id="PTHR19845">
    <property type="entry name" value="KATANIN P80 SUBUNIT"/>
    <property type="match status" value="1"/>
</dbReference>
<keyword evidence="7" id="KW-1185">Reference proteome</keyword>
<dbReference type="InterPro" id="IPR001680">
    <property type="entry name" value="WD40_rpt"/>
</dbReference>
<dbReference type="SUPFAM" id="SSF50978">
    <property type="entry name" value="WD40 repeat-like"/>
    <property type="match status" value="1"/>
</dbReference>
<dbReference type="GO" id="GO:0007019">
    <property type="term" value="P:microtubule depolymerization"/>
    <property type="evidence" value="ECO:0007669"/>
    <property type="project" value="TreeGrafter"/>
</dbReference>
<dbReference type="GO" id="GO:0008352">
    <property type="term" value="C:katanin complex"/>
    <property type="evidence" value="ECO:0007669"/>
    <property type="project" value="TreeGrafter"/>
</dbReference>
<name>A0AAV5WBT2_9BILA</name>
<comment type="subcellular location">
    <subcellularLocation>
        <location evidence="1">Cytoplasm</location>
        <location evidence="1">Cytoskeleton</location>
    </subcellularLocation>
</comment>
<feature type="non-terminal residue" evidence="6">
    <location>
        <position position="1"/>
    </location>
</feature>
<feature type="domain" description="Katanin p80 subunit C-terminal" evidence="5">
    <location>
        <begin position="397"/>
        <end position="537"/>
    </location>
</feature>
<dbReference type="AlphaFoldDB" id="A0AAV5WBT2"/>
<dbReference type="SMART" id="SM00320">
    <property type="entry name" value="WD40"/>
    <property type="match status" value="4"/>
</dbReference>
<evidence type="ECO:0000259" key="5">
    <source>
        <dbReference type="Pfam" id="PF13925"/>
    </source>
</evidence>
<dbReference type="InterPro" id="IPR036322">
    <property type="entry name" value="WD40_repeat_dom_sf"/>
</dbReference>